<proteinExistence type="predicted"/>
<comment type="caution">
    <text evidence="1">The sequence shown here is derived from an EMBL/GenBank/DDBJ whole genome shotgun (WGS) entry which is preliminary data.</text>
</comment>
<protein>
    <submittedName>
        <fullName evidence="1">Uncharacterized protein</fullName>
    </submittedName>
</protein>
<dbReference type="Pfam" id="PF01803">
    <property type="entry name" value="LIM_bind"/>
    <property type="match status" value="1"/>
</dbReference>
<sequence length="191" mass="21851">MLDNCQFVEFQIFFWSNDTGGQLGIIFSHDLKILSWEFCAWRHEELFPRRVVAPQVNQFVQVAQKCQSMIAETRTDGVSQQDLQTNSNMVLTTGRQLSRSLELRSLNDLGFSKRYVRCLQGVKPASLNKSKEKGRFYKSLHKKVLGSVTEVSDIDAIIEQAEEANPLFSLQHLAPNLPISILANLVEMEWF</sequence>
<dbReference type="InterPro" id="IPR029005">
    <property type="entry name" value="LIM-bd/SEUSS"/>
</dbReference>
<organism evidence="1 2">
    <name type="scientific">Erythroxylum novogranatense</name>
    <dbReference type="NCBI Taxonomy" id="1862640"/>
    <lineage>
        <taxon>Eukaryota</taxon>
        <taxon>Viridiplantae</taxon>
        <taxon>Streptophyta</taxon>
        <taxon>Embryophyta</taxon>
        <taxon>Tracheophyta</taxon>
        <taxon>Spermatophyta</taxon>
        <taxon>Magnoliopsida</taxon>
        <taxon>eudicotyledons</taxon>
        <taxon>Gunneridae</taxon>
        <taxon>Pentapetalae</taxon>
        <taxon>rosids</taxon>
        <taxon>fabids</taxon>
        <taxon>Malpighiales</taxon>
        <taxon>Erythroxylaceae</taxon>
        <taxon>Erythroxylum</taxon>
    </lineage>
</organism>
<gene>
    <name evidence="1" type="ORF">K2173_016203</name>
</gene>
<dbReference type="EMBL" id="JAIWQS010000011">
    <property type="protein sequence ID" value="KAJ8751022.1"/>
    <property type="molecule type" value="Genomic_DNA"/>
</dbReference>
<dbReference type="Proteomes" id="UP001159364">
    <property type="component" value="Linkage Group LG11"/>
</dbReference>
<keyword evidence="2" id="KW-1185">Reference proteome</keyword>
<evidence type="ECO:0000313" key="1">
    <source>
        <dbReference type="EMBL" id="KAJ8751022.1"/>
    </source>
</evidence>
<accession>A0AAV8SFQ5</accession>
<evidence type="ECO:0000313" key="2">
    <source>
        <dbReference type="Proteomes" id="UP001159364"/>
    </source>
</evidence>
<dbReference type="PANTHER" id="PTHR10378">
    <property type="entry name" value="LIM DOMAIN-BINDING PROTEIN"/>
    <property type="match status" value="1"/>
</dbReference>
<dbReference type="AlphaFoldDB" id="A0AAV8SFQ5"/>
<name>A0AAV8SFQ5_9ROSI</name>
<reference evidence="1 2" key="1">
    <citation type="submission" date="2021-09" db="EMBL/GenBank/DDBJ databases">
        <title>Genomic insights and catalytic innovation underlie evolution of tropane alkaloids biosynthesis.</title>
        <authorList>
            <person name="Wang Y.-J."/>
            <person name="Tian T."/>
            <person name="Huang J.-P."/>
            <person name="Huang S.-X."/>
        </authorList>
    </citation>
    <scope>NUCLEOTIDE SEQUENCE [LARGE SCALE GENOMIC DNA]</scope>
    <source>
        <strain evidence="1">KIB-2018</strain>
        <tissue evidence="1">Leaf</tissue>
    </source>
</reference>